<accession>A0A1X1YAI4</accession>
<proteinExistence type="predicted"/>
<protein>
    <submittedName>
        <fullName evidence="1">Uncharacterized protein</fullName>
    </submittedName>
</protein>
<keyword evidence="2" id="KW-1185">Reference proteome</keyword>
<comment type="caution">
    <text evidence="1">The sequence shown here is derived from an EMBL/GenBank/DDBJ whole genome shotgun (WGS) entry which is preliminary data.</text>
</comment>
<dbReference type="AlphaFoldDB" id="A0A1X1YAI4"/>
<name>A0A1X1YAI4_9MYCO</name>
<dbReference type="STRING" id="1108812.AWC16_20285"/>
<dbReference type="RefSeq" id="WP_085266357.1">
    <property type="nucleotide sequence ID" value="NZ_LQPG01000039.1"/>
</dbReference>
<dbReference type="EMBL" id="LQPG01000039">
    <property type="protein sequence ID" value="ORW08075.1"/>
    <property type="molecule type" value="Genomic_DNA"/>
</dbReference>
<gene>
    <name evidence="1" type="ORF">AWC16_20285</name>
</gene>
<dbReference type="Proteomes" id="UP000193866">
    <property type="component" value="Unassembled WGS sequence"/>
</dbReference>
<evidence type="ECO:0000313" key="2">
    <source>
        <dbReference type="Proteomes" id="UP000193866"/>
    </source>
</evidence>
<evidence type="ECO:0000313" key="1">
    <source>
        <dbReference type="EMBL" id="ORW08075.1"/>
    </source>
</evidence>
<sequence length="75" mass="8421">MSYRWDDREPNPIHEAERDEYRAALAAAPEPDPLTCTHRYVRTRGGGGRCHCGDSISLEDLCSGEADYCNGFDDE</sequence>
<reference evidence="1 2" key="1">
    <citation type="submission" date="2016-01" db="EMBL/GenBank/DDBJ databases">
        <title>The new phylogeny of the genus Mycobacterium.</title>
        <authorList>
            <person name="Tarcisio F."/>
            <person name="Conor M."/>
            <person name="Antonella G."/>
            <person name="Elisabetta G."/>
            <person name="Giulia F.S."/>
            <person name="Sara T."/>
            <person name="Anna F."/>
            <person name="Clotilde B."/>
            <person name="Roberto B."/>
            <person name="Veronica D.S."/>
            <person name="Fabio R."/>
            <person name="Monica P."/>
            <person name="Olivier J."/>
            <person name="Enrico T."/>
            <person name="Nicola S."/>
        </authorList>
    </citation>
    <scope>NUCLEOTIDE SEQUENCE [LARGE SCALE GENOMIC DNA]</scope>
    <source>
        <strain evidence="1 2">DSM 45394</strain>
    </source>
</reference>
<organism evidence="1 2">
    <name type="scientific">Mycolicibacter longobardus</name>
    <dbReference type="NCBI Taxonomy" id="1108812"/>
    <lineage>
        <taxon>Bacteria</taxon>
        <taxon>Bacillati</taxon>
        <taxon>Actinomycetota</taxon>
        <taxon>Actinomycetes</taxon>
        <taxon>Mycobacteriales</taxon>
        <taxon>Mycobacteriaceae</taxon>
        <taxon>Mycolicibacter</taxon>
    </lineage>
</organism>